<sequence length="427" mass="46186">MYSYTLLSGLLFGALPVLVSAQSDLPNSGPAESSRTTDDCAGIKGISPKCSSQESAYQRDFFYIGGGYVDSGIPGQQMWSDQLYVEKLTPVKKVSKPYPMVFVSAGINTGAEWLNTPDNRKGWASYYIDQGYQVYIVDIAANGRSGQQLLSKYALRLASTDTINEQGFTAMENFDQYPQAKLHTQWPGNGTRGDAVFDAFTAANVPISSSSVNVENTMRTSGCQLLNLIGQSYTVCHSAGCTYTALWSDACPDLVRANINIEPGNIPFTSLIGNAGNVTGIPRTAARPCGLTYTPLQYDPPVTNCSAIATVEVGADEPGKRSCILQTGTIHRLTQVGKVPYIMVTGDASQHITYDHCFLEYFEQMGLTNYQWIKLGDMGIHGNGHFLFLEKNNEEIAAVINYGLEKLNSDAAAPGHPSLPVALTGEN</sequence>
<evidence type="ECO:0000313" key="2">
    <source>
        <dbReference type="EMBL" id="USP74108.1"/>
    </source>
</evidence>
<proteinExistence type="predicted"/>
<dbReference type="CDD" id="cd12809">
    <property type="entry name" value="Esterase_713_like-2"/>
    <property type="match status" value="1"/>
</dbReference>
<accession>A0A9Q9DNL8</accession>
<organism evidence="2 3">
    <name type="scientific">Curvularia clavata</name>
    <dbReference type="NCBI Taxonomy" id="95742"/>
    <lineage>
        <taxon>Eukaryota</taxon>
        <taxon>Fungi</taxon>
        <taxon>Dikarya</taxon>
        <taxon>Ascomycota</taxon>
        <taxon>Pezizomycotina</taxon>
        <taxon>Dothideomycetes</taxon>
        <taxon>Pleosporomycetidae</taxon>
        <taxon>Pleosporales</taxon>
        <taxon>Pleosporineae</taxon>
        <taxon>Pleosporaceae</taxon>
        <taxon>Curvularia</taxon>
    </lineage>
</organism>
<name>A0A9Q9DNL8_CURCL</name>
<dbReference type="AlphaFoldDB" id="A0A9Q9DNL8"/>
<dbReference type="SUPFAM" id="SSF53474">
    <property type="entry name" value="alpha/beta-Hydrolases"/>
    <property type="match status" value="2"/>
</dbReference>
<evidence type="ECO:0000256" key="1">
    <source>
        <dbReference type="SAM" id="SignalP"/>
    </source>
</evidence>
<gene>
    <name evidence="2" type="ORF">yc1106_01382</name>
</gene>
<dbReference type="InterPro" id="IPR050228">
    <property type="entry name" value="Carboxylesterase_BioH"/>
</dbReference>
<dbReference type="OrthoDB" id="9978720at2759"/>
<keyword evidence="3" id="KW-1185">Reference proteome</keyword>
<feature type="signal peptide" evidence="1">
    <location>
        <begin position="1"/>
        <end position="21"/>
    </location>
</feature>
<dbReference type="Proteomes" id="UP001056012">
    <property type="component" value="Chromosome 1"/>
</dbReference>
<dbReference type="Gene3D" id="3.40.50.1820">
    <property type="entry name" value="alpha/beta hydrolase"/>
    <property type="match status" value="1"/>
</dbReference>
<protein>
    <submittedName>
        <fullName evidence="2">Alpha/beta-hydrolase</fullName>
    </submittedName>
</protein>
<feature type="chain" id="PRO_5040149940" evidence="1">
    <location>
        <begin position="22"/>
        <end position="427"/>
    </location>
</feature>
<dbReference type="PANTHER" id="PTHR43194">
    <property type="entry name" value="HYDROLASE ALPHA/BETA FOLD FAMILY"/>
    <property type="match status" value="1"/>
</dbReference>
<reference evidence="2" key="1">
    <citation type="submission" date="2021-12" db="EMBL/GenBank/DDBJ databases">
        <title>Curvularia clavata genome.</title>
        <authorList>
            <person name="Cao Y."/>
        </authorList>
    </citation>
    <scope>NUCLEOTIDE SEQUENCE</scope>
    <source>
        <strain evidence="2">Yc1106</strain>
    </source>
</reference>
<dbReference type="PANTHER" id="PTHR43194:SF4">
    <property type="entry name" value="AB HYDROLASE-1 DOMAIN-CONTAINING PROTEIN"/>
    <property type="match status" value="1"/>
</dbReference>
<dbReference type="EMBL" id="CP089274">
    <property type="protein sequence ID" value="USP74108.1"/>
    <property type="molecule type" value="Genomic_DNA"/>
</dbReference>
<keyword evidence="1" id="KW-0732">Signal</keyword>
<evidence type="ECO:0000313" key="3">
    <source>
        <dbReference type="Proteomes" id="UP001056012"/>
    </source>
</evidence>
<dbReference type="InterPro" id="IPR029058">
    <property type="entry name" value="AB_hydrolase_fold"/>
</dbReference>
<dbReference type="VEuPathDB" id="FungiDB:yc1106_01382"/>